<accession>A0ABT1W555</accession>
<feature type="transmembrane region" description="Helical" evidence="1">
    <location>
        <begin position="6"/>
        <end position="32"/>
    </location>
</feature>
<name>A0ABT1W555_9PROT</name>
<dbReference type="RefSeq" id="WP_422863474.1">
    <property type="nucleotide sequence ID" value="NZ_JAMSKV010000004.1"/>
</dbReference>
<sequence>MVTAIFALLFLLIRLFIYVLLASCIFSLLYAFNVVDTRNRLVRGIGEFLYRATEPVLAPVRRVLPQFGNVDLSPLVVLLALQYLVVPFLQTIEIAIITHTAPQFLS</sequence>
<comment type="caution">
    <text evidence="2">The sequence shown here is derived from an EMBL/GenBank/DDBJ whole genome shotgun (WGS) entry which is preliminary data.</text>
</comment>
<organism evidence="2 3">
    <name type="scientific">Endosaccharibacter trunci</name>
    <dbReference type="NCBI Taxonomy" id="2812733"/>
    <lineage>
        <taxon>Bacteria</taxon>
        <taxon>Pseudomonadati</taxon>
        <taxon>Pseudomonadota</taxon>
        <taxon>Alphaproteobacteria</taxon>
        <taxon>Acetobacterales</taxon>
        <taxon>Acetobacteraceae</taxon>
        <taxon>Endosaccharibacter</taxon>
    </lineage>
</organism>
<keyword evidence="1" id="KW-1133">Transmembrane helix</keyword>
<keyword evidence="1" id="KW-0472">Membrane</keyword>
<keyword evidence="3" id="KW-1185">Reference proteome</keyword>
<evidence type="ECO:0000313" key="3">
    <source>
        <dbReference type="Proteomes" id="UP001524587"/>
    </source>
</evidence>
<dbReference type="EMBL" id="JAMSKV010000004">
    <property type="protein sequence ID" value="MCQ8278009.1"/>
    <property type="molecule type" value="Genomic_DNA"/>
</dbReference>
<gene>
    <name evidence="2" type="ORF">NFI95_06060</name>
</gene>
<evidence type="ECO:0000256" key="1">
    <source>
        <dbReference type="SAM" id="Phobius"/>
    </source>
</evidence>
<dbReference type="InterPro" id="IPR003425">
    <property type="entry name" value="CCB3/YggT"/>
</dbReference>
<keyword evidence="1" id="KW-0812">Transmembrane</keyword>
<evidence type="ECO:0000313" key="2">
    <source>
        <dbReference type="EMBL" id="MCQ8278009.1"/>
    </source>
</evidence>
<protein>
    <submittedName>
        <fullName evidence="2">YggT family protein</fullName>
    </submittedName>
</protein>
<dbReference type="Pfam" id="PF02325">
    <property type="entry name" value="CCB3_YggT"/>
    <property type="match status" value="1"/>
</dbReference>
<dbReference type="Proteomes" id="UP001524587">
    <property type="component" value="Unassembled WGS sequence"/>
</dbReference>
<reference evidence="2 3" key="1">
    <citation type="submission" date="2022-06" db="EMBL/GenBank/DDBJ databases">
        <title>Endosaccharibacter gen. nov., sp. nov., endophytic bacteria isolated from sugarcane.</title>
        <authorList>
            <person name="Pitiwittayakul N."/>
            <person name="Yukphan P."/>
            <person name="Charoenyingcharoen P."/>
            <person name="Tanasupawat S."/>
        </authorList>
    </citation>
    <scope>NUCLEOTIDE SEQUENCE [LARGE SCALE GENOMIC DNA]</scope>
    <source>
        <strain evidence="2 3">KSS8</strain>
    </source>
</reference>
<proteinExistence type="predicted"/>